<dbReference type="FunFam" id="3.40.50.300:FF:000006">
    <property type="entry name" value="DNA-binding transcriptional regulator NtrC"/>
    <property type="match status" value="1"/>
</dbReference>
<protein>
    <submittedName>
        <fullName evidence="8">Two-component system, NtrC family, response regulator PilR</fullName>
    </submittedName>
</protein>
<dbReference type="InterPro" id="IPR025943">
    <property type="entry name" value="Sigma_54_int_dom_ATP-bd_2"/>
</dbReference>
<sequence>MKNNLPIVLLIDDEVDLCMLIQMSLKRLGIRSEVAHTISQAKLKLKKQSYDACITDIHLPDGSGLELVHHVVQNYDHLPIAVLTAHGNMDLAIDALKAGAFDFINKPIDTDALKKLLNKVIQYQNLQTDGQNDSFDASQTLIGTSPVIQKLRSDLKKMAQTQAPVFITGESGTGKEVAARLIHQHSPRKDSPFVAINCGAIPSELMESEFFGYAKGSFTGAHQNKVGLILAADGGTLFLDEIAELPLNMQVKLLRAVQEKKIRPLGTDTEIPVDFRIISATHQNLEQLVHQGRFRQDLFFRLHVMDIYLPPLRERGEDIMLLAEHFIAEICQEWQETKKELTTDAKAWLNQQPYHGNIRELRNVLEKAITLCDGVAIDLIHLPIQTKVIAAPQSSPEPQQVSYKAVSAPIDVPQANLLEDGLEAYLESIEKSILIDTLNQTYWNRTQAAKKLNMSFRSLRYRLKKFGLDDAKEY</sequence>
<dbReference type="InterPro" id="IPR002078">
    <property type="entry name" value="Sigma_54_int"/>
</dbReference>
<dbReference type="GO" id="GO:0043565">
    <property type="term" value="F:sequence-specific DNA binding"/>
    <property type="evidence" value="ECO:0007669"/>
    <property type="project" value="InterPro"/>
</dbReference>
<dbReference type="PROSITE" id="PS00676">
    <property type="entry name" value="SIGMA54_INTERACT_2"/>
    <property type="match status" value="1"/>
</dbReference>
<dbReference type="PRINTS" id="PR01590">
    <property type="entry name" value="HTHFIS"/>
</dbReference>
<keyword evidence="4" id="KW-0804">Transcription</keyword>
<evidence type="ECO:0000256" key="5">
    <source>
        <dbReference type="PROSITE-ProRule" id="PRU00169"/>
    </source>
</evidence>
<dbReference type="Pfam" id="PF00158">
    <property type="entry name" value="Sigma54_activat"/>
    <property type="match status" value="1"/>
</dbReference>
<feature type="modified residue" description="4-aspartylphosphate" evidence="5">
    <location>
        <position position="56"/>
    </location>
</feature>
<dbReference type="PANTHER" id="PTHR32071:SF100">
    <property type="entry name" value="RESPONSE REGULATOR PROTEIN PILR"/>
    <property type="match status" value="1"/>
</dbReference>
<keyword evidence="3" id="KW-0805">Transcription regulation</keyword>
<gene>
    <name evidence="8" type="ORF">SAMN05444584_2016</name>
</gene>
<evidence type="ECO:0000259" key="7">
    <source>
        <dbReference type="PROSITE" id="PS50110"/>
    </source>
</evidence>
<dbReference type="SMART" id="SM00448">
    <property type="entry name" value="REC"/>
    <property type="match status" value="1"/>
</dbReference>
<keyword evidence="1" id="KW-0547">Nucleotide-binding</keyword>
<dbReference type="SUPFAM" id="SSF52172">
    <property type="entry name" value="CheY-like"/>
    <property type="match status" value="1"/>
</dbReference>
<dbReference type="CDD" id="cd00009">
    <property type="entry name" value="AAA"/>
    <property type="match status" value="1"/>
</dbReference>
<dbReference type="Gene3D" id="1.10.8.60">
    <property type="match status" value="1"/>
</dbReference>
<dbReference type="InterPro" id="IPR027417">
    <property type="entry name" value="P-loop_NTPase"/>
</dbReference>
<evidence type="ECO:0000256" key="2">
    <source>
        <dbReference type="ARBA" id="ARBA00022840"/>
    </source>
</evidence>
<dbReference type="Gene3D" id="3.40.50.2300">
    <property type="match status" value="1"/>
</dbReference>
<dbReference type="SMART" id="SM00382">
    <property type="entry name" value="AAA"/>
    <property type="match status" value="1"/>
</dbReference>
<reference evidence="9" key="1">
    <citation type="submission" date="2017-06" db="EMBL/GenBank/DDBJ databases">
        <authorList>
            <person name="Varghese N."/>
            <person name="Submissions S."/>
        </authorList>
    </citation>
    <scope>NUCLEOTIDE SEQUENCE [LARGE SCALE GENOMIC DNA]</scope>
    <source>
        <strain evidence="9">ANC 5114</strain>
    </source>
</reference>
<dbReference type="EMBL" id="FZLN01000004">
    <property type="protein sequence ID" value="SNQ30036.1"/>
    <property type="molecule type" value="Genomic_DNA"/>
</dbReference>
<dbReference type="PANTHER" id="PTHR32071">
    <property type="entry name" value="TRANSCRIPTIONAL REGULATORY PROTEIN"/>
    <property type="match status" value="1"/>
</dbReference>
<evidence type="ECO:0000256" key="3">
    <source>
        <dbReference type="ARBA" id="ARBA00023015"/>
    </source>
</evidence>
<dbReference type="PROSITE" id="PS50045">
    <property type="entry name" value="SIGMA54_INTERACT_4"/>
    <property type="match status" value="1"/>
</dbReference>
<dbReference type="PROSITE" id="PS50110">
    <property type="entry name" value="RESPONSE_REGULATORY"/>
    <property type="match status" value="1"/>
</dbReference>
<evidence type="ECO:0000256" key="1">
    <source>
        <dbReference type="ARBA" id="ARBA00022741"/>
    </source>
</evidence>
<dbReference type="InterPro" id="IPR009057">
    <property type="entry name" value="Homeodomain-like_sf"/>
</dbReference>
<dbReference type="InterPro" id="IPR001789">
    <property type="entry name" value="Sig_transdc_resp-reg_receiver"/>
</dbReference>
<proteinExistence type="predicted"/>
<dbReference type="RefSeq" id="WP_088824208.1">
    <property type="nucleotide sequence ID" value="NZ_FZLN01000004.1"/>
</dbReference>
<accession>A0A217EII8</accession>
<keyword evidence="9" id="KW-1185">Reference proteome</keyword>
<name>A0A217EII8_9GAMM</name>
<dbReference type="SUPFAM" id="SSF46689">
    <property type="entry name" value="Homeodomain-like"/>
    <property type="match status" value="1"/>
</dbReference>
<dbReference type="InterPro" id="IPR003593">
    <property type="entry name" value="AAA+_ATPase"/>
</dbReference>
<feature type="domain" description="Response regulatory" evidence="7">
    <location>
        <begin position="7"/>
        <end position="121"/>
    </location>
</feature>
<evidence type="ECO:0000259" key="6">
    <source>
        <dbReference type="PROSITE" id="PS50045"/>
    </source>
</evidence>
<feature type="domain" description="Sigma-54 factor interaction" evidence="6">
    <location>
        <begin position="141"/>
        <end position="370"/>
    </location>
</feature>
<keyword evidence="5" id="KW-0597">Phosphoprotein</keyword>
<dbReference type="AlphaFoldDB" id="A0A217EII8"/>
<dbReference type="GO" id="GO:0006355">
    <property type="term" value="P:regulation of DNA-templated transcription"/>
    <property type="evidence" value="ECO:0007669"/>
    <property type="project" value="InterPro"/>
</dbReference>
<dbReference type="InterPro" id="IPR058031">
    <property type="entry name" value="AAA_lid_NorR"/>
</dbReference>
<dbReference type="Gene3D" id="1.10.10.60">
    <property type="entry name" value="Homeodomain-like"/>
    <property type="match status" value="1"/>
</dbReference>
<dbReference type="GO" id="GO:0005524">
    <property type="term" value="F:ATP binding"/>
    <property type="evidence" value="ECO:0007669"/>
    <property type="project" value="UniProtKB-KW"/>
</dbReference>
<dbReference type="Pfam" id="PF25601">
    <property type="entry name" value="AAA_lid_14"/>
    <property type="match status" value="1"/>
</dbReference>
<dbReference type="InterPro" id="IPR011006">
    <property type="entry name" value="CheY-like_superfamily"/>
</dbReference>
<dbReference type="OrthoDB" id="9804019at2"/>
<evidence type="ECO:0000313" key="9">
    <source>
        <dbReference type="Proteomes" id="UP000243463"/>
    </source>
</evidence>
<evidence type="ECO:0000313" key="8">
    <source>
        <dbReference type="EMBL" id="SNQ30036.1"/>
    </source>
</evidence>
<keyword evidence="2" id="KW-0067">ATP-binding</keyword>
<dbReference type="GO" id="GO:0000160">
    <property type="term" value="P:phosphorelay signal transduction system"/>
    <property type="evidence" value="ECO:0007669"/>
    <property type="project" value="InterPro"/>
</dbReference>
<dbReference type="Gene3D" id="3.40.50.300">
    <property type="entry name" value="P-loop containing nucleotide triphosphate hydrolases"/>
    <property type="match status" value="1"/>
</dbReference>
<dbReference type="Pfam" id="PF02954">
    <property type="entry name" value="HTH_8"/>
    <property type="match status" value="1"/>
</dbReference>
<dbReference type="SUPFAM" id="SSF52540">
    <property type="entry name" value="P-loop containing nucleoside triphosphate hydrolases"/>
    <property type="match status" value="1"/>
</dbReference>
<dbReference type="Proteomes" id="UP000243463">
    <property type="component" value="Unassembled WGS sequence"/>
</dbReference>
<dbReference type="Pfam" id="PF00072">
    <property type="entry name" value="Response_reg"/>
    <property type="match status" value="1"/>
</dbReference>
<organism evidence="8 9">
    <name type="scientific">Acinetobacter apis</name>
    <dbReference type="NCBI Taxonomy" id="1229165"/>
    <lineage>
        <taxon>Bacteria</taxon>
        <taxon>Pseudomonadati</taxon>
        <taxon>Pseudomonadota</taxon>
        <taxon>Gammaproteobacteria</taxon>
        <taxon>Moraxellales</taxon>
        <taxon>Moraxellaceae</taxon>
        <taxon>Acinetobacter</taxon>
    </lineage>
</organism>
<evidence type="ECO:0000256" key="4">
    <source>
        <dbReference type="ARBA" id="ARBA00023163"/>
    </source>
</evidence>
<dbReference type="InterPro" id="IPR002197">
    <property type="entry name" value="HTH_Fis"/>
</dbReference>